<organism evidence="1">
    <name type="scientific">Guillardia theta (strain CCMP2712)</name>
    <name type="common">Cryptophyte</name>
    <dbReference type="NCBI Taxonomy" id="905079"/>
    <lineage>
        <taxon>Eukaryota</taxon>
        <taxon>Cryptophyceae</taxon>
        <taxon>Pyrenomonadales</taxon>
        <taxon>Geminigeraceae</taxon>
        <taxon>Guillardia</taxon>
    </lineage>
</organism>
<dbReference type="AlphaFoldDB" id="L1JB95"/>
<dbReference type="GeneID" id="17302411"/>
<keyword evidence="3" id="KW-1185">Reference proteome</keyword>
<dbReference type="EnsemblProtists" id="EKX45776">
    <property type="protein sequence ID" value="EKX45776"/>
    <property type="gene ID" value="GUITHDRAFT_108229"/>
</dbReference>
<dbReference type="PaxDb" id="55529-EKX45776"/>
<evidence type="ECO:0000313" key="1">
    <source>
        <dbReference type="EMBL" id="EKX45776.1"/>
    </source>
</evidence>
<reference evidence="3" key="2">
    <citation type="submission" date="2012-11" db="EMBL/GenBank/DDBJ databases">
        <authorList>
            <person name="Kuo A."/>
            <person name="Curtis B.A."/>
            <person name="Tanifuji G."/>
            <person name="Burki F."/>
            <person name="Gruber A."/>
            <person name="Irimia M."/>
            <person name="Maruyama S."/>
            <person name="Arias M.C."/>
            <person name="Ball S.G."/>
            <person name="Gile G.H."/>
            <person name="Hirakawa Y."/>
            <person name="Hopkins J.F."/>
            <person name="Rensing S.A."/>
            <person name="Schmutz J."/>
            <person name="Symeonidi A."/>
            <person name="Elias M."/>
            <person name="Eveleigh R.J."/>
            <person name="Herman E.K."/>
            <person name="Klute M.J."/>
            <person name="Nakayama T."/>
            <person name="Obornik M."/>
            <person name="Reyes-Prieto A."/>
            <person name="Armbrust E.V."/>
            <person name="Aves S.J."/>
            <person name="Beiko R.G."/>
            <person name="Coutinho P."/>
            <person name="Dacks J.B."/>
            <person name="Durnford D.G."/>
            <person name="Fast N.M."/>
            <person name="Green B.R."/>
            <person name="Grisdale C."/>
            <person name="Hempe F."/>
            <person name="Henrissat B."/>
            <person name="Hoppner M.P."/>
            <person name="Ishida K.-I."/>
            <person name="Kim E."/>
            <person name="Koreny L."/>
            <person name="Kroth P.G."/>
            <person name="Liu Y."/>
            <person name="Malik S.-B."/>
            <person name="Maier U.G."/>
            <person name="McRose D."/>
            <person name="Mock T."/>
            <person name="Neilson J.A."/>
            <person name="Onodera N.T."/>
            <person name="Poole A.M."/>
            <person name="Pritham E.J."/>
            <person name="Richards T.A."/>
            <person name="Rocap G."/>
            <person name="Roy S.W."/>
            <person name="Sarai C."/>
            <person name="Schaack S."/>
            <person name="Shirato S."/>
            <person name="Slamovits C.H."/>
            <person name="Spencer D.F."/>
            <person name="Suzuki S."/>
            <person name="Worden A.Z."/>
            <person name="Zauner S."/>
            <person name="Barry K."/>
            <person name="Bell C."/>
            <person name="Bharti A.K."/>
            <person name="Crow J.A."/>
            <person name="Grimwood J."/>
            <person name="Kramer R."/>
            <person name="Lindquist E."/>
            <person name="Lucas S."/>
            <person name="Salamov A."/>
            <person name="McFadden G.I."/>
            <person name="Lane C.E."/>
            <person name="Keeling P.J."/>
            <person name="Gray M.W."/>
            <person name="Grigoriev I.V."/>
            <person name="Archibald J.M."/>
        </authorList>
    </citation>
    <scope>NUCLEOTIDE SEQUENCE</scope>
    <source>
        <strain evidence="3">CCMP2712</strain>
    </source>
</reference>
<sequence>MASSTMSLKATCLKPNALKSSRTIRFIEDWNIDNAKGKRIACESKISKNGEMCLSNLLAARSKVCNAKLQGKEQDKQS</sequence>
<evidence type="ECO:0000313" key="3">
    <source>
        <dbReference type="Proteomes" id="UP000011087"/>
    </source>
</evidence>
<reference evidence="2" key="3">
    <citation type="submission" date="2016-03" db="UniProtKB">
        <authorList>
            <consortium name="EnsemblProtists"/>
        </authorList>
    </citation>
    <scope>IDENTIFICATION</scope>
</reference>
<protein>
    <submittedName>
        <fullName evidence="1 2">Uncharacterized protein</fullName>
    </submittedName>
</protein>
<dbReference type="EMBL" id="JH992997">
    <property type="protein sequence ID" value="EKX45776.1"/>
    <property type="molecule type" value="Genomic_DNA"/>
</dbReference>
<name>L1JB95_GUITC</name>
<dbReference type="RefSeq" id="XP_005832756.1">
    <property type="nucleotide sequence ID" value="XM_005832699.1"/>
</dbReference>
<gene>
    <name evidence="1" type="ORF">GUITHDRAFT_108229</name>
</gene>
<accession>L1JB95</accession>
<dbReference type="KEGG" id="gtt:GUITHDRAFT_108229"/>
<proteinExistence type="predicted"/>
<evidence type="ECO:0000313" key="2">
    <source>
        <dbReference type="EnsemblProtists" id="EKX45776"/>
    </source>
</evidence>
<dbReference type="HOGENOM" id="CLU_2627169_0_0_1"/>
<reference evidence="1 3" key="1">
    <citation type="journal article" date="2012" name="Nature">
        <title>Algal genomes reveal evolutionary mosaicism and the fate of nucleomorphs.</title>
        <authorList>
            <consortium name="DOE Joint Genome Institute"/>
            <person name="Curtis B.A."/>
            <person name="Tanifuji G."/>
            <person name="Burki F."/>
            <person name="Gruber A."/>
            <person name="Irimia M."/>
            <person name="Maruyama S."/>
            <person name="Arias M.C."/>
            <person name="Ball S.G."/>
            <person name="Gile G.H."/>
            <person name="Hirakawa Y."/>
            <person name="Hopkins J.F."/>
            <person name="Kuo A."/>
            <person name="Rensing S.A."/>
            <person name="Schmutz J."/>
            <person name="Symeonidi A."/>
            <person name="Elias M."/>
            <person name="Eveleigh R.J."/>
            <person name="Herman E.K."/>
            <person name="Klute M.J."/>
            <person name="Nakayama T."/>
            <person name="Obornik M."/>
            <person name="Reyes-Prieto A."/>
            <person name="Armbrust E.V."/>
            <person name="Aves S.J."/>
            <person name="Beiko R.G."/>
            <person name="Coutinho P."/>
            <person name="Dacks J.B."/>
            <person name="Durnford D.G."/>
            <person name="Fast N.M."/>
            <person name="Green B.R."/>
            <person name="Grisdale C.J."/>
            <person name="Hempel F."/>
            <person name="Henrissat B."/>
            <person name="Hoppner M.P."/>
            <person name="Ishida K."/>
            <person name="Kim E."/>
            <person name="Koreny L."/>
            <person name="Kroth P.G."/>
            <person name="Liu Y."/>
            <person name="Malik S.B."/>
            <person name="Maier U.G."/>
            <person name="McRose D."/>
            <person name="Mock T."/>
            <person name="Neilson J.A."/>
            <person name="Onodera N.T."/>
            <person name="Poole A.M."/>
            <person name="Pritham E.J."/>
            <person name="Richards T.A."/>
            <person name="Rocap G."/>
            <person name="Roy S.W."/>
            <person name="Sarai C."/>
            <person name="Schaack S."/>
            <person name="Shirato S."/>
            <person name="Slamovits C.H."/>
            <person name="Spencer D.F."/>
            <person name="Suzuki S."/>
            <person name="Worden A.Z."/>
            <person name="Zauner S."/>
            <person name="Barry K."/>
            <person name="Bell C."/>
            <person name="Bharti A.K."/>
            <person name="Crow J.A."/>
            <person name="Grimwood J."/>
            <person name="Kramer R."/>
            <person name="Lindquist E."/>
            <person name="Lucas S."/>
            <person name="Salamov A."/>
            <person name="McFadden G.I."/>
            <person name="Lane C.E."/>
            <person name="Keeling P.J."/>
            <person name="Gray M.W."/>
            <person name="Grigoriev I.V."/>
            <person name="Archibald J.M."/>
        </authorList>
    </citation>
    <scope>NUCLEOTIDE SEQUENCE</scope>
    <source>
        <strain evidence="1 3">CCMP2712</strain>
    </source>
</reference>
<dbReference type="Proteomes" id="UP000011087">
    <property type="component" value="Unassembled WGS sequence"/>
</dbReference>